<sequence>IQSVFSIKQQLSQQHLPATIGLPKAEEGLKPSDQQPLLGAANPYILDLQQLHEGCPTWSTWTFSSSMRAAQPFNLVHLQQFLESCHPLQHGLTHSSSLRAAIPFNMD</sequence>
<evidence type="ECO:0008006" key="3">
    <source>
        <dbReference type="Google" id="ProtNLM"/>
    </source>
</evidence>
<comment type="caution">
    <text evidence="1">The sequence shown here is derived from an EMBL/GenBank/DDBJ whole genome shotgun (WGS) entry which is preliminary data.</text>
</comment>
<keyword evidence="2" id="KW-1185">Reference proteome</keyword>
<name>A0AAV2RV90_MEGNR</name>
<dbReference type="EMBL" id="CAXKWB010033044">
    <property type="protein sequence ID" value="CAL4142206.1"/>
    <property type="molecule type" value="Genomic_DNA"/>
</dbReference>
<evidence type="ECO:0000313" key="2">
    <source>
        <dbReference type="Proteomes" id="UP001497623"/>
    </source>
</evidence>
<organism evidence="1 2">
    <name type="scientific">Meganyctiphanes norvegica</name>
    <name type="common">Northern krill</name>
    <name type="synonym">Thysanopoda norvegica</name>
    <dbReference type="NCBI Taxonomy" id="48144"/>
    <lineage>
        <taxon>Eukaryota</taxon>
        <taxon>Metazoa</taxon>
        <taxon>Ecdysozoa</taxon>
        <taxon>Arthropoda</taxon>
        <taxon>Crustacea</taxon>
        <taxon>Multicrustacea</taxon>
        <taxon>Malacostraca</taxon>
        <taxon>Eumalacostraca</taxon>
        <taxon>Eucarida</taxon>
        <taxon>Euphausiacea</taxon>
        <taxon>Euphausiidae</taxon>
        <taxon>Meganyctiphanes</taxon>
    </lineage>
</organism>
<protein>
    <recommendedName>
        <fullName evidence="3">Ubinuclein 1</fullName>
    </recommendedName>
</protein>
<accession>A0AAV2RV90</accession>
<feature type="non-terminal residue" evidence="1">
    <location>
        <position position="1"/>
    </location>
</feature>
<gene>
    <name evidence="1" type="ORF">MNOR_LOCUS29052</name>
</gene>
<evidence type="ECO:0000313" key="1">
    <source>
        <dbReference type="EMBL" id="CAL4142206.1"/>
    </source>
</evidence>
<dbReference type="Proteomes" id="UP001497623">
    <property type="component" value="Unassembled WGS sequence"/>
</dbReference>
<proteinExistence type="predicted"/>
<reference evidence="1 2" key="1">
    <citation type="submission" date="2024-05" db="EMBL/GenBank/DDBJ databases">
        <authorList>
            <person name="Wallberg A."/>
        </authorList>
    </citation>
    <scope>NUCLEOTIDE SEQUENCE [LARGE SCALE GENOMIC DNA]</scope>
</reference>
<dbReference type="AlphaFoldDB" id="A0AAV2RV90"/>